<feature type="binding site" evidence="4">
    <location>
        <position position="9"/>
    </location>
    <ligand>
        <name>a divalent metal cation</name>
        <dbReference type="ChEBI" id="CHEBI:60240"/>
        <label>1</label>
    </ligand>
</feature>
<dbReference type="EMBL" id="FNQY01000006">
    <property type="protein sequence ID" value="SEA02593.1"/>
    <property type="molecule type" value="Genomic_DNA"/>
</dbReference>
<dbReference type="InterPro" id="IPR001130">
    <property type="entry name" value="TatD-like"/>
</dbReference>
<dbReference type="PANTHER" id="PTHR46124:SF4">
    <property type="entry name" value="HYDROLASE TATD"/>
    <property type="match status" value="1"/>
</dbReference>
<dbReference type="GO" id="GO:0016788">
    <property type="term" value="F:hydrolase activity, acting on ester bonds"/>
    <property type="evidence" value="ECO:0007669"/>
    <property type="project" value="InterPro"/>
</dbReference>
<evidence type="ECO:0000256" key="2">
    <source>
        <dbReference type="ARBA" id="ARBA00022723"/>
    </source>
</evidence>
<dbReference type="GO" id="GO:0005829">
    <property type="term" value="C:cytosol"/>
    <property type="evidence" value="ECO:0007669"/>
    <property type="project" value="TreeGrafter"/>
</dbReference>
<dbReference type="InterPro" id="IPR015991">
    <property type="entry name" value="TatD/YcfH-like"/>
</dbReference>
<evidence type="ECO:0000313" key="6">
    <source>
        <dbReference type="Proteomes" id="UP000199041"/>
    </source>
</evidence>
<dbReference type="STRING" id="551991.SAMN05192529_106108"/>
<dbReference type="Pfam" id="PF01026">
    <property type="entry name" value="TatD_DNase"/>
    <property type="match status" value="1"/>
</dbReference>
<dbReference type="GO" id="GO:0046872">
    <property type="term" value="F:metal ion binding"/>
    <property type="evidence" value="ECO:0007669"/>
    <property type="project" value="UniProtKB-KW"/>
</dbReference>
<feature type="binding site" evidence="4">
    <location>
        <position position="94"/>
    </location>
    <ligand>
        <name>a divalent metal cation</name>
        <dbReference type="ChEBI" id="CHEBI:60240"/>
        <label>1</label>
    </ligand>
</feature>
<dbReference type="InterPro" id="IPR018228">
    <property type="entry name" value="DNase_TatD-rel_CS"/>
</dbReference>
<feature type="binding site" evidence="4">
    <location>
        <position position="7"/>
    </location>
    <ligand>
        <name>a divalent metal cation</name>
        <dbReference type="ChEBI" id="CHEBI:60240"/>
        <label>1</label>
    </ligand>
</feature>
<name>A0A1H3XTF4_9BACT</name>
<dbReference type="Gene3D" id="3.20.20.140">
    <property type="entry name" value="Metal-dependent hydrolases"/>
    <property type="match status" value="1"/>
</dbReference>
<evidence type="ECO:0000256" key="4">
    <source>
        <dbReference type="PIRSR" id="PIRSR005902-1"/>
    </source>
</evidence>
<feature type="binding site" evidence="4">
    <location>
        <position position="130"/>
    </location>
    <ligand>
        <name>a divalent metal cation</name>
        <dbReference type="ChEBI" id="CHEBI:60240"/>
        <label>2</label>
    </ligand>
</feature>
<keyword evidence="2 4" id="KW-0479">Metal-binding</keyword>
<evidence type="ECO:0000313" key="5">
    <source>
        <dbReference type="EMBL" id="SEA02593.1"/>
    </source>
</evidence>
<keyword evidence="6" id="KW-1185">Reference proteome</keyword>
<dbReference type="PANTHER" id="PTHR46124">
    <property type="entry name" value="D-AMINOACYL-TRNA DEACYLASE"/>
    <property type="match status" value="1"/>
</dbReference>
<dbReference type="PROSITE" id="PS01091">
    <property type="entry name" value="TATD_3"/>
    <property type="match status" value="1"/>
</dbReference>
<dbReference type="GO" id="GO:0004536">
    <property type="term" value="F:DNA nuclease activity"/>
    <property type="evidence" value="ECO:0007669"/>
    <property type="project" value="InterPro"/>
</dbReference>
<feature type="binding site" evidence="4">
    <location>
        <position position="204"/>
    </location>
    <ligand>
        <name>a divalent metal cation</name>
        <dbReference type="ChEBI" id="CHEBI:60240"/>
        <label>1</label>
    </ligand>
</feature>
<dbReference type="SUPFAM" id="SSF51556">
    <property type="entry name" value="Metallo-dependent hydrolases"/>
    <property type="match status" value="1"/>
</dbReference>
<proteinExistence type="inferred from homology"/>
<dbReference type="PIRSF" id="PIRSF005902">
    <property type="entry name" value="DNase_TatD"/>
    <property type="match status" value="1"/>
</dbReference>
<dbReference type="CDD" id="cd01310">
    <property type="entry name" value="TatD_DNAse"/>
    <property type="match status" value="1"/>
</dbReference>
<dbReference type="Proteomes" id="UP000199041">
    <property type="component" value="Unassembled WGS sequence"/>
</dbReference>
<reference evidence="5 6" key="1">
    <citation type="submission" date="2016-10" db="EMBL/GenBank/DDBJ databases">
        <authorList>
            <person name="de Groot N.N."/>
        </authorList>
    </citation>
    <scope>NUCLEOTIDE SEQUENCE [LARGE SCALE GENOMIC DNA]</scope>
    <source>
        <strain evidence="5 6">Vu-144</strain>
    </source>
</reference>
<dbReference type="AlphaFoldDB" id="A0A1H3XTF4"/>
<gene>
    <name evidence="5" type="ORF">SAMN05192529_106108</name>
</gene>
<dbReference type="OrthoDB" id="9810005at2"/>
<dbReference type="InterPro" id="IPR032466">
    <property type="entry name" value="Metal_Hydrolase"/>
</dbReference>
<organism evidence="5 6">
    <name type="scientific">Arachidicoccus rhizosphaerae</name>
    <dbReference type="NCBI Taxonomy" id="551991"/>
    <lineage>
        <taxon>Bacteria</taxon>
        <taxon>Pseudomonadati</taxon>
        <taxon>Bacteroidota</taxon>
        <taxon>Chitinophagia</taxon>
        <taxon>Chitinophagales</taxon>
        <taxon>Chitinophagaceae</taxon>
        <taxon>Arachidicoccus</taxon>
    </lineage>
</organism>
<protein>
    <submittedName>
        <fullName evidence="5">TatD DNase family protein</fullName>
    </submittedName>
</protein>
<evidence type="ECO:0000256" key="1">
    <source>
        <dbReference type="ARBA" id="ARBA00009275"/>
    </source>
</evidence>
<evidence type="ECO:0000256" key="3">
    <source>
        <dbReference type="ARBA" id="ARBA00022801"/>
    </source>
</evidence>
<comment type="similarity">
    <text evidence="1">Belongs to the metallo-dependent hydrolases superfamily. TatD-type hydrolase family.</text>
</comment>
<feature type="binding site" evidence="4">
    <location>
        <position position="155"/>
    </location>
    <ligand>
        <name>a divalent metal cation</name>
        <dbReference type="ChEBI" id="CHEBI:60240"/>
        <label>2</label>
    </ligand>
</feature>
<dbReference type="NCBIfam" id="TIGR00010">
    <property type="entry name" value="YchF/TatD family DNA exonuclease"/>
    <property type="match status" value="1"/>
</dbReference>
<dbReference type="FunFam" id="3.20.20.140:FF:000005">
    <property type="entry name" value="TatD family hydrolase"/>
    <property type="match status" value="1"/>
</dbReference>
<sequence length="256" mass="29158">MELIDTHTHLYSEEFKEDIEAVMQRAESASVRQFYLPAIDSTTHEAMIAIENAYPTRCHSMMGLHPCSVKEDFHKELEIIEKWLEKREFVAIGEIGLDFYWDKTHINEQYEAFKIQMEWALDRNLPISIHARDSIDECIATVKPFSDRGLQGIFHCFGGTTEQAKAIIDLNFYLGIGGVFTFKKANMPEALKDISLNHIVLETDSPYLAPVPYRGKRNESAYILPIAEALAKSKDIALETLAEITSANARKIFKAK</sequence>
<keyword evidence="3" id="KW-0378">Hydrolase</keyword>
<accession>A0A1H3XTF4</accession>
<dbReference type="RefSeq" id="WP_091395671.1">
    <property type="nucleotide sequence ID" value="NZ_FNQY01000006.1"/>
</dbReference>